<evidence type="ECO:0000313" key="2">
    <source>
        <dbReference type="Proteomes" id="UP000032946"/>
    </source>
</evidence>
<name>A0A9P1NWL7_9CYAN</name>
<protein>
    <submittedName>
        <fullName evidence="1">Uncharacterized protein</fullName>
    </submittedName>
</protein>
<accession>A0A9P1NWL7</accession>
<dbReference type="AlphaFoldDB" id="A0A9P1NWL7"/>
<sequence length="66" mass="7394">MVKCISLIIQAEKPLVVVRNGAINIQAHLATSVQKDEVKLIFRYIALIAIGIYTPDRNCSEIERVN</sequence>
<evidence type="ECO:0000313" key="1">
    <source>
        <dbReference type="EMBL" id="CDM92961.1"/>
    </source>
</evidence>
<dbReference type="Proteomes" id="UP000032946">
    <property type="component" value="Chromosome"/>
</dbReference>
<proteinExistence type="predicted"/>
<organism evidence="1 2">
    <name type="scientific">Limnospira indica PCC 8005</name>
    <dbReference type="NCBI Taxonomy" id="376219"/>
    <lineage>
        <taxon>Bacteria</taxon>
        <taxon>Bacillati</taxon>
        <taxon>Cyanobacteriota</taxon>
        <taxon>Cyanophyceae</taxon>
        <taxon>Oscillatoriophycideae</taxon>
        <taxon>Oscillatoriales</taxon>
        <taxon>Sirenicapillariaceae</taxon>
        <taxon>Limnospira</taxon>
    </lineage>
</organism>
<reference evidence="1 2" key="1">
    <citation type="submission" date="2014-02" db="EMBL/GenBank/DDBJ databases">
        <authorList>
            <person name="Genoscope - CEA"/>
        </authorList>
    </citation>
    <scope>NUCLEOTIDE SEQUENCE [LARGE SCALE GENOMIC DNA]</scope>
    <source>
        <strain evidence="1 2">PCC 8005</strain>
    </source>
</reference>
<gene>
    <name evidence="1" type="ORF">ARTHRO_10634</name>
</gene>
<dbReference type="EMBL" id="FO818640">
    <property type="protein sequence ID" value="CDM92961.1"/>
    <property type="molecule type" value="Genomic_DNA"/>
</dbReference>
<keyword evidence="2" id="KW-1185">Reference proteome</keyword>